<gene>
    <name evidence="2" type="ORF">CLV28_1170</name>
</gene>
<name>A0A2M9D1J7_9CELL</name>
<dbReference type="EMBL" id="PGFE01000001">
    <property type="protein sequence ID" value="PJJ77943.1"/>
    <property type="molecule type" value="Genomic_DNA"/>
</dbReference>
<evidence type="ECO:0000313" key="3">
    <source>
        <dbReference type="Proteomes" id="UP000231693"/>
    </source>
</evidence>
<dbReference type="AlphaFoldDB" id="A0A2M9D1J7"/>
<dbReference type="Proteomes" id="UP000231693">
    <property type="component" value="Unassembled WGS sequence"/>
</dbReference>
<keyword evidence="3" id="KW-1185">Reference proteome</keyword>
<feature type="transmembrane region" description="Helical" evidence="1">
    <location>
        <begin position="73"/>
        <end position="89"/>
    </location>
</feature>
<protein>
    <submittedName>
        <fullName evidence="2">Uncharacterized protein</fullName>
    </submittedName>
</protein>
<evidence type="ECO:0000313" key="2">
    <source>
        <dbReference type="EMBL" id="PJJ77943.1"/>
    </source>
</evidence>
<dbReference type="RefSeq" id="WP_100422232.1">
    <property type="nucleotide sequence ID" value="NZ_BOOX01000010.1"/>
</dbReference>
<accession>A0A2M9D1J7</accession>
<keyword evidence="1" id="KW-1133">Transmembrane helix</keyword>
<feature type="transmembrane region" description="Helical" evidence="1">
    <location>
        <begin position="43"/>
        <end position="66"/>
    </location>
</feature>
<evidence type="ECO:0000256" key="1">
    <source>
        <dbReference type="SAM" id="Phobius"/>
    </source>
</evidence>
<organism evidence="2 3">
    <name type="scientific">Sediminihabitans luteus</name>
    <dbReference type="NCBI Taxonomy" id="1138585"/>
    <lineage>
        <taxon>Bacteria</taxon>
        <taxon>Bacillati</taxon>
        <taxon>Actinomycetota</taxon>
        <taxon>Actinomycetes</taxon>
        <taxon>Micrococcales</taxon>
        <taxon>Cellulomonadaceae</taxon>
        <taxon>Sediminihabitans</taxon>
    </lineage>
</organism>
<reference evidence="2 3" key="1">
    <citation type="submission" date="2017-11" db="EMBL/GenBank/DDBJ databases">
        <title>Genomic Encyclopedia of Archaeal and Bacterial Type Strains, Phase II (KMG-II): From Individual Species to Whole Genera.</title>
        <authorList>
            <person name="Goeker M."/>
        </authorList>
    </citation>
    <scope>NUCLEOTIDE SEQUENCE [LARGE SCALE GENOMIC DNA]</scope>
    <source>
        <strain evidence="2 3">DSM 25478</strain>
    </source>
</reference>
<proteinExistence type="predicted"/>
<comment type="caution">
    <text evidence="2">The sequence shown here is derived from an EMBL/GenBank/DDBJ whole genome shotgun (WGS) entry which is preliminary data.</text>
</comment>
<sequence>MKVTAPDSREYVVRRRVWPWRRKVRTPEGMDLPSFDFGDLDEFGILGTILLVIGLILAVPVIVVLVIMLSEMLLLLLLLPLVWIGRVAFRRPWPVDVSLDGTVVHREKVVGWRASGARARVLALALAKGSHLGQAR</sequence>
<keyword evidence="1" id="KW-0472">Membrane</keyword>
<keyword evidence="1" id="KW-0812">Transmembrane</keyword>